<proteinExistence type="predicted"/>
<dbReference type="Gene3D" id="1.20.1050.10">
    <property type="match status" value="1"/>
</dbReference>
<dbReference type="SUPFAM" id="SSF52833">
    <property type="entry name" value="Thioredoxin-like"/>
    <property type="match status" value="1"/>
</dbReference>
<dbReference type="CDD" id="cd03049">
    <property type="entry name" value="GST_N_3"/>
    <property type="match status" value="1"/>
</dbReference>
<dbReference type="Proteomes" id="UP000436694">
    <property type="component" value="Unassembled WGS sequence"/>
</dbReference>
<protein>
    <submittedName>
        <fullName evidence="2">Glutathione S-transferase</fullName>
    </submittedName>
</protein>
<dbReference type="InterPro" id="IPR004045">
    <property type="entry name" value="Glutathione_S-Trfase_N"/>
</dbReference>
<dbReference type="SUPFAM" id="SSF47616">
    <property type="entry name" value="GST C-terminal domain-like"/>
    <property type="match status" value="1"/>
</dbReference>
<dbReference type="InterPro" id="IPR036249">
    <property type="entry name" value="Thioredoxin-like_sf"/>
</dbReference>
<comment type="caution">
    <text evidence="2">The sequence shown here is derived from an EMBL/GenBank/DDBJ whole genome shotgun (WGS) entry which is preliminary data.</text>
</comment>
<organism evidence="2 3">
    <name type="scientific">Tritonibacter aquimaris</name>
    <dbReference type="NCBI Taxonomy" id="2663379"/>
    <lineage>
        <taxon>Bacteria</taxon>
        <taxon>Pseudomonadati</taxon>
        <taxon>Pseudomonadota</taxon>
        <taxon>Alphaproteobacteria</taxon>
        <taxon>Rhodobacterales</taxon>
        <taxon>Paracoccaceae</taxon>
        <taxon>Tritonibacter</taxon>
    </lineage>
</organism>
<dbReference type="RefSeq" id="WP_153545684.1">
    <property type="nucleotide sequence ID" value="NZ_WIXK01000002.1"/>
</dbReference>
<keyword evidence="3" id="KW-1185">Reference proteome</keyword>
<evidence type="ECO:0000313" key="2">
    <source>
        <dbReference type="EMBL" id="MQY41962.1"/>
    </source>
</evidence>
<dbReference type="Pfam" id="PF13410">
    <property type="entry name" value="GST_C_2"/>
    <property type="match status" value="1"/>
</dbReference>
<dbReference type="CDD" id="cd03205">
    <property type="entry name" value="GST_C_6"/>
    <property type="match status" value="1"/>
</dbReference>
<dbReference type="EMBL" id="WIXK01000002">
    <property type="protein sequence ID" value="MQY41962.1"/>
    <property type="molecule type" value="Genomic_DNA"/>
</dbReference>
<dbReference type="AlphaFoldDB" id="A0A844AVL5"/>
<evidence type="ECO:0000313" key="3">
    <source>
        <dbReference type="Proteomes" id="UP000436694"/>
    </source>
</evidence>
<dbReference type="InterPro" id="IPR036282">
    <property type="entry name" value="Glutathione-S-Trfase_C_sf"/>
</dbReference>
<sequence>MRLFFASASPFVRKVMIVLEETGQMDDVKLEKVQTTPLSPDLGLSSANPMAKIPALERPNGATLYDSRVICEFLNARADATLYARGWESKILEATGDGIADAAVLMSYEKRLRPEGLVWDDWLKSQLAKIHGACSALNTRWMSHLQGPLDIGQIAVACALDYVDFRHPDANWRQGNDDLANWLAEFAQRESMISSSPS</sequence>
<dbReference type="PROSITE" id="PS50404">
    <property type="entry name" value="GST_NTER"/>
    <property type="match status" value="1"/>
</dbReference>
<evidence type="ECO:0000259" key="1">
    <source>
        <dbReference type="PROSITE" id="PS50404"/>
    </source>
</evidence>
<dbReference type="Gene3D" id="3.40.30.10">
    <property type="entry name" value="Glutaredoxin"/>
    <property type="match status" value="1"/>
</dbReference>
<feature type="domain" description="GST N-terminal" evidence="1">
    <location>
        <begin position="1"/>
        <end position="82"/>
    </location>
</feature>
<name>A0A844AVL5_9RHOB</name>
<dbReference type="GO" id="GO:0016740">
    <property type="term" value="F:transferase activity"/>
    <property type="evidence" value="ECO:0007669"/>
    <property type="project" value="UniProtKB-KW"/>
</dbReference>
<accession>A0A844AVL5</accession>
<gene>
    <name evidence="2" type="ORF">GG681_04875</name>
</gene>
<dbReference type="Pfam" id="PF13409">
    <property type="entry name" value="GST_N_2"/>
    <property type="match status" value="1"/>
</dbReference>
<reference evidence="2 3" key="1">
    <citation type="submission" date="2019-10" db="EMBL/GenBank/DDBJ databases">
        <title>Epibacterium sp. nov., isolated from seawater.</title>
        <authorList>
            <person name="Zhang X."/>
            <person name="Li N."/>
        </authorList>
    </citation>
    <scope>NUCLEOTIDE SEQUENCE [LARGE SCALE GENOMIC DNA]</scope>
    <source>
        <strain evidence="2 3">SM1969</strain>
    </source>
</reference>
<keyword evidence="2" id="KW-0808">Transferase</keyword>